<dbReference type="Gene3D" id="3.30.40.10">
    <property type="entry name" value="Zinc/RING finger domain, C3HC4 (zinc finger)"/>
    <property type="match status" value="1"/>
</dbReference>
<sequence>MSSQEYSQPFHWHFSTEPHDNGFEIHGRTLFFVVVLFALVILVTLLFLYARWVCHYQHHHFPSSQANHAPHDLSPCHQGLHPTVIKAMSITLHRSSSSSLGYYCTTECCICLGVFEDGDKVKVLPECSHCFHSECVDKWLTAQSSCPLCRASLHRDSAVISILTE</sequence>
<evidence type="ECO:0000256" key="1">
    <source>
        <dbReference type="PROSITE-ProRule" id="PRU00175"/>
    </source>
</evidence>
<keyword evidence="2" id="KW-0472">Membrane</keyword>
<dbReference type="PANTHER" id="PTHR45676:SF41">
    <property type="entry name" value="RING-H2 FINGER PROTEIN ATL66"/>
    <property type="match status" value="1"/>
</dbReference>
<protein>
    <submittedName>
        <fullName evidence="4">RING-H2 finger protein ATL2N, putative</fullName>
    </submittedName>
</protein>
<dbReference type="GO" id="GO:0008270">
    <property type="term" value="F:zinc ion binding"/>
    <property type="evidence" value="ECO:0007669"/>
    <property type="project" value="UniProtKB-KW"/>
</dbReference>
<dbReference type="GO" id="GO:0016567">
    <property type="term" value="P:protein ubiquitination"/>
    <property type="evidence" value="ECO:0000318"/>
    <property type="project" value="GO_Central"/>
</dbReference>
<dbReference type="AlphaFoldDB" id="B9SQP8"/>
<keyword evidence="1" id="KW-0479">Metal-binding</keyword>
<dbReference type="OrthoDB" id="8062037at2759"/>
<dbReference type="PROSITE" id="PS50089">
    <property type="entry name" value="ZF_RING_2"/>
    <property type="match status" value="1"/>
</dbReference>
<evidence type="ECO:0000256" key="2">
    <source>
        <dbReference type="SAM" id="Phobius"/>
    </source>
</evidence>
<evidence type="ECO:0000313" key="5">
    <source>
        <dbReference type="Proteomes" id="UP000008311"/>
    </source>
</evidence>
<keyword evidence="1" id="KW-0862">Zinc</keyword>
<dbReference type="SMART" id="SM00184">
    <property type="entry name" value="RING"/>
    <property type="match status" value="1"/>
</dbReference>
<dbReference type="FunCoup" id="B9SQP8">
    <property type="interactions" value="186"/>
</dbReference>
<dbReference type="eggNOG" id="KOG0800">
    <property type="taxonomic scope" value="Eukaryota"/>
</dbReference>
<accession>B9SQP8</accession>
<reference evidence="5" key="1">
    <citation type="journal article" date="2010" name="Nat. Biotechnol.">
        <title>Draft genome sequence of the oilseed species Ricinus communis.</title>
        <authorList>
            <person name="Chan A.P."/>
            <person name="Crabtree J."/>
            <person name="Zhao Q."/>
            <person name="Lorenzi H."/>
            <person name="Orvis J."/>
            <person name="Puiu D."/>
            <person name="Melake-Berhan A."/>
            <person name="Jones K.M."/>
            <person name="Redman J."/>
            <person name="Chen G."/>
            <person name="Cahoon E.B."/>
            <person name="Gedil M."/>
            <person name="Stanke M."/>
            <person name="Haas B.J."/>
            <person name="Wortman J.R."/>
            <person name="Fraser-Liggett C.M."/>
            <person name="Ravel J."/>
            <person name="Rabinowicz P.D."/>
        </authorList>
    </citation>
    <scope>NUCLEOTIDE SEQUENCE [LARGE SCALE GENOMIC DNA]</scope>
    <source>
        <strain evidence="5">cv. Hale</strain>
    </source>
</reference>
<keyword evidence="2" id="KW-1133">Transmembrane helix</keyword>
<dbReference type="InParanoid" id="B9SQP8"/>
<feature type="domain" description="RING-type" evidence="3">
    <location>
        <begin position="108"/>
        <end position="150"/>
    </location>
</feature>
<dbReference type="EMBL" id="EQ974089">
    <property type="protein sequence ID" value="EEF34075.1"/>
    <property type="molecule type" value="Genomic_DNA"/>
</dbReference>
<dbReference type="InterPro" id="IPR013083">
    <property type="entry name" value="Znf_RING/FYVE/PHD"/>
</dbReference>
<keyword evidence="1" id="KW-0863">Zinc-finger</keyword>
<evidence type="ECO:0000259" key="3">
    <source>
        <dbReference type="PROSITE" id="PS50089"/>
    </source>
</evidence>
<dbReference type="KEGG" id="rcu:8265378"/>
<dbReference type="InterPro" id="IPR001841">
    <property type="entry name" value="Znf_RING"/>
</dbReference>
<feature type="transmembrane region" description="Helical" evidence="2">
    <location>
        <begin position="30"/>
        <end position="50"/>
    </location>
</feature>
<dbReference type="Proteomes" id="UP000008311">
    <property type="component" value="Unassembled WGS sequence"/>
</dbReference>
<organism evidence="4 5">
    <name type="scientific">Ricinus communis</name>
    <name type="common">Castor bean</name>
    <dbReference type="NCBI Taxonomy" id="3988"/>
    <lineage>
        <taxon>Eukaryota</taxon>
        <taxon>Viridiplantae</taxon>
        <taxon>Streptophyta</taxon>
        <taxon>Embryophyta</taxon>
        <taxon>Tracheophyta</taxon>
        <taxon>Spermatophyta</taxon>
        <taxon>Magnoliopsida</taxon>
        <taxon>eudicotyledons</taxon>
        <taxon>Gunneridae</taxon>
        <taxon>Pentapetalae</taxon>
        <taxon>rosids</taxon>
        <taxon>fabids</taxon>
        <taxon>Malpighiales</taxon>
        <taxon>Euphorbiaceae</taxon>
        <taxon>Acalyphoideae</taxon>
        <taxon>Acalypheae</taxon>
        <taxon>Ricinus</taxon>
    </lineage>
</organism>
<dbReference type="UniPathway" id="UPA00143"/>
<gene>
    <name evidence="4" type="ORF">RCOM_0838840</name>
</gene>
<evidence type="ECO:0000313" key="4">
    <source>
        <dbReference type="EMBL" id="EEF34075.1"/>
    </source>
</evidence>
<dbReference type="Pfam" id="PF13639">
    <property type="entry name" value="zf-RING_2"/>
    <property type="match status" value="1"/>
</dbReference>
<dbReference type="PANTHER" id="PTHR45676">
    <property type="entry name" value="RING-H2 FINGER PROTEIN ATL51-RELATED"/>
    <property type="match status" value="1"/>
</dbReference>
<dbReference type="OMA" id="FLYARWI"/>
<name>B9SQP8_RICCO</name>
<dbReference type="SUPFAM" id="SSF57850">
    <property type="entry name" value="RING/U-box"/>
    <property type="match status" value="1"/>
</dbReference>
<proteinExistence type="predicted"/>
<keyword evidence="5" id="KW-1185">Reference proteome</keyword>
<keyword evidence="2" id="KW-0812">Transmembrane</keyword>